<dbReference type="Gene3D" id="3.40.470.10">
    <property type="entry name" value="Uracil-DNA glycosylase-like domain"/>
    <property type="match status" value="1"/>
</dbReference>
<keyword evidence="4" id="KW-0378">Hydrolase</keyword>
<keyword evidence="8" id="KW-0010">Activator</keyword>
<dbReference type="InterPro" id="IPR005122">
    <property type="entry name" value="Uracil-DNA_glycosylase-like"/>
</dbReference>
<evidence type="ECO:0000256" key="7">
    <source>
        <dbReference type="ARBA" id="ARBA00023015"/>
    </source>
</evidence>
<evidence type="ECO:0000256" key="3">
    <source>
        <dbReference type="ARBA" id="ARBA00022763"/>
    </source>
</evidence>
<gene>
    <name evidence="19" type="ORF">HICCMSTLAB_LOCUS7576</name>
</gene>
<dbReference type="PANTHER" id="PTHR12159">
    <property type="entry name" value="G/T AND G/U MISMATCH-SPECIFIC DNA GLYCOSYLASE"/>
    <property type="match status" value="1"/>
</dbReference>
<dbReference type="GO" id="GO:0032183">
    <property type="term" value="F:SUMO binding"/>
    <property type="evidence" value="ECO:0007669"/>
    <property type="project" value="UniProtKB-ARBA"/>
</dbReference>
<dbReference type="GO" id="GO:0005654">
    <property type="term" value="C:nucleoplasm"/>
    <property type="evidence" value="ECO:0007669"/>
    <property type="project" value="UniProtKB-ARBA"/>
</dbReference>
<evidence type="ECO:0000256" key="15">
    <source>
        <dbReference type="ARBA" id="ARBA00066769"/>
    </source>
</evidence>
<keyword evidence="11" id="KW-0539">Nucleus</keyword>
<evidence type="ECO:0000313" key="20">
    <source>
        <dbReference type="Proteomes" id="UP000786811"/>
    </source>
</evidence>
<dbReference type="InterPro" id="IPR015637">
    <property type="entry name" value="MUG/TDG"/>
</dbReference>
<dbReference type="GO" id="GO:0141016">
    <property type="term" value="F:G/T mismatch-specific thymine-DNA glycosylase activity"/>
    <property type="evidence" value="ECO:0007669"/>
    <property type="project" value="UniProtKB-EC"/>
</dbReference>
<evidence type="ECO:0000313" key="19">
    <source>
        <dbReference type="EMBL" id="CAG5095171.1"/>
    </source>
</evidence>
<proteinExistence type="inferred from homology"/>
<evidence type="ECO:0000256" key="16">
    <source>
        <dbReference type="ARBA" id="ARBA00071248"/>
    </source>
</evidence>
<evidence type="ECO:0000256" key="2">
    <source>
        <dbReference type="ARBA" id="ARBA00022499"/>
    </source>
</evidence>
<evidence type="ECO:0000256" key="1">
    <source>
        <dbReference type="ARBA" id="ARBA00004123"/>
    </source>
</evidence>
<dbReference type="FunFam" id="3.40.470.10:FF:000002">
    <property type="entry name" value="G/T mismatch-specific thymine DNA glycosylase"/>
    <property type="match status" value="1"/>
</dbReference>
<keyword evidence="3" id="KW-0227">DNA damage</keyword>
<keyword evidence="2" id="KW-1017">Isopeptide bond</keyword>
<dbReference type="GO" id="GO:0004844">
    <property type="term" value="F:uracil DNA N-glycosylase activity"/>
    <property type="evidence" value="ECO:0007669"/>
    <property type="project" value="TreeGrafter"/>
</dbReference>
<evidence type="ECO:0000256" key="5">
    <source>
        <dbReference type="ARBA" id="ARBA00022843"/>
    </source>
</evidence>
<keyword evidence="10" id="KW-0234">DNA repair</keyword>
<dbReference type="EMBL" id="CAJNRD030001121">
    <property type="protein sequence ID" value="CAG5095171.1"/>
    <property type="molecule type" value="Genomic_DNA"/>
</dbReference>
<accession>A0A8J2MJA2</accession>
<comment type="subunit">
    <text evidence="14">Homodimer. Interacts with AICDA and GADD45A.</text>
</comment>
<evidence type="ECO:0000256" key="10">
    <source>
        <dbReference type="ARBA" id="ARBA00023204"/>
    </source>
</evidence>
<organism evidence="19 20">
    <name type="scientific">Cotesia congregata</name>
    <name type="common">Parasitoid wasp</name>
    <name type="synonym">Apanteles congregatus</name>
    <dbReference type="NCBI Taxonomy" id="51543"/>
    <lineage>
        <taxon>Eukaryota</taxon>
        <taxon>Metazoa</taxon>
        <taxon>Ecdysozoa</taxon>
        <taxon>Arthropoda</taxon>
        <taxon>Hexapoda</taxon>
        <taxon>Insecta</taxon>
        <taxon>Pterygota</taxon>
        <taxon>Neoptera</taxon>
        <taxon>Endopterygota</taxon>
        <taxon>Hymenoptera</taxon>
        <taxon>Apocrita</taxon>
        <taxon>Ichneumonoidea</taxon>
        <taxon>Braconidae</taxon>
        <taxon>Microgastrinae</taxon>
        <taxon>Cotesia</taxon>
    </lineage>
</organism>
<comment type="catalytic activity">
    <reaction evidence="12">
        <text>Hydrolyzes mismatched double-stranded DNA and polynucleotides, releasing free thymine.</text>
        <dbReference type="EC" id="3.2.2.29"/>
    </reaction>
</comment>
<name>A0A8J2MJA2_COTCN</name>
<dbReference type="OrthoDB" id="565731at2759"/>
<dbReference type="EC" id="3.2.2.29" evidence="15"/>
<reference evidence="19" key="1">
    <citation type="submission" date="2021-04" db="EMBL/GenBank/DDBJ databases">
        <authorList>
            <person name="Chebbi M.A.C M."/>
        </authorList>
    </citation>
    <scope>NUCLEOTIDE SEQUENCE</scope>
</reference>
<evidence type="ECO:0000256" key="9">
    <source>
        <dbReference type="ARBA" id="ARBA00023163"/>
    </source>
</evidence>
<keyword evidence="6" id="KW-0156">Chromatin regulator</keyword>
<dbReference type="GO" id="GO:0006285">
    <property type="term" value="P:base-excision repair, AP site formation"/>
    <property type="evidence" value="ECO:0007669"/>
    <property type="project" value="InterPro"/>
</dbReference>
<protein>
    <recommendedName>
        <fullName evidence="16">G/T mismatch-specific thymine DNA glycosylase</fullName>
        <ecNumber evidence="15">3.2.2.29</ecNumber>
    </recommendedName>
    <alternativeName>
        <fullName evidence="17">Thymine-DNA glycosylase</fullName>
    </alternativeName>
</protein>
<sequence>MSRKKNGRFDGTSEEEIMKKSKTLSDYLQPDLDVVFVGINPSLTAAYKGRYYAGPGNHFYKLLHASELVPKFVSFEEDNKLLEYNIGLTNIVDRATRSSADLNAKEIKLGCDIVNEKLKKFKPKLAVFNGKCIYQIFAQQFGKTKFNFGLQNEKIGDTALWVVPSSSARCSNYPRMEDKLFFYQAIKKHILFLRGKIDDLNLNEFYNMDLSRPVVKKAKSNSDFSKNCTETSNEYPQYFIAEILDGTQNKNQNEFW</sequence>
<dbReference type="AlphaFoldDB" id="A0A8J2MJA2"/>
<comment type="similarity">
    <text evidence="13">Belongs to the uracil-DNA glycosylase (UDG) superfamily. TDG/mug family.</text>
</comment>
<keyword evidence="5" id="KW-0832">Ubl conjugation</keyword>
<comment type="caution">
    <text evidence="19">The sequence shown here is derived from an EMBL/GenBank/DDBJ whole genome shotgun (WGS) entry which is preliminary data.</text>
</comment>
<evidence type="ECO:0000256" key="8">
    <source>
        <dbReference type="ARBA" id="ARBA00023159"/>
    </source>
</evidence>
<dbReference type="Pfam" id="PF03167">
    <property type="entry name" value="UDG"/>
    <property type="match status" value="1"/>
</dbReference>
<dbReference type="Proteomes" id="UP000786811">
    <property type="component" value="Unassembled WGS sequence"/>
</dbReference>
<dbReference type="PANTHER" id="PTHR12159:SF9">
    <property type="entry name" value="G_T MISMATCH-SPECIFIC THYMINE DNA GLYCOSYLASE"/>
    <property type="match status" value="1"/>
</dbReference>
<dbReference type="InterPro" id="IPR036895">
    <property type="entry name" value="Uracil-DNA_glycosylase-like_sf"/>
</dbReference>
<dbReference type="GO" id="GO:0003677">
    <property type="term" value="F:DNA binding"/>
    <property type="evidence" value="ECO:0007669"/>
    <property type="project" value="UniProtKB-ARBA"/>
</dbReference>
<dbReference type="SUPFAM" id="SSF52141">
    <property type="entry name" value="Uracil-DNA glycosylase-like"/>
    <property type="match status" value="1"/>
</dbReference>
<feature type="domain" description="Uracil-DNA glycosylase-like" evidence="18">
    <location>
        <begin position="26"/>
        <end position="176"/>
    </location>
</feature>
<evidence type="ECO:0000256" key="12">
    <source>
        <dbReference type="ARBA" id="ARBA00052915"/>
    </source>
</evidence>
<keyword evidence="9" id="KW-0804">Transcription</keyword>
<evidence type="ECO:0000256" key="14">
    <source>
        <dbReference type="ARBA" id="ARBA00064519"/>
    </source>
</evidence>
<comment type="subcellular location">
    <subcellularLocation>
        <location evidence="1">Nucleus</location>
    </subcellularLocation>
</comment>
<evidence type="ECO:0000256" key="4">
    <source>
        <dbReference type="ARBA" id="ARBA00022801"/>
    </source>
</evidence>
<evidence type="ECO:0000256" key="6">
    <source>
        <dbReference type="ARBA" id="ARBA00022853"/>
    </source>
</evidence>
<evidence type="ECO:0000259" key="18">
    <source>
        <dbReference type="Pfam" id="PF03167"/>
    </source>
</evidence>
<keyword evidence="7" id="KW-0805">Transcription regulation</keyword>
<keyword evidence="20" id="KW-1185">Reference proteome</keyword>
<evidence type="ECO:0000256" key="13">
    <source>
        <dbReference type="ARBA" id="ARBA00061261"/>
    </source>
</evidence>
<evidence type="ECO:0000256" key="17">
    <source>
        <dbReference type="ARBA" id="ARBA00083221"/>
    </source>
</evidence>
<dbReference type="CDD" id="cd10028">
    <property type="entry name" value="UDG-F2_TDG_MUG"/>
    <property type="match status" value="1"/>
</dbReference>
<dbReference type="GO" id="GO:0040029">
    <property type="term" value="P:epigenetic regulation of gene expression"/>
    <property type="evidence" value="ECO:0007669"/>
    <property type="project" value="UniProtKB-ARBA"/>
</dbReference>
<evidence type="ECO:0000256" key="11">
    <source>
        <dbReference type="ARBA" id="ARBA00023242"/>
    </source>
</evidence>